<dbReference type="PANTHER" id="PTHR24421:SF10">
    <property type="entry name" value="NITRATE_NITRITE SENSOR PROTEIN NARQ"/>
    <property type="match status" value="1"/>
</dbReference>
<dbReference type="Gene3D" id="1.20.5.1930">
    <property type="match status" value="1"/>
</dbReference>
<dbReference type="PANTHER" id="PTHR24421">
    <property type="entry name" value="NITRATE/NITRITE SENSOR PROTEIN NARX-RELATED"/>
    <property type="match status" value="1"/>
</dbReference>
<feature type="transmembrane region" description="Helical" evidence="10">
    <location>
        <begin position="12"/>
        <end position="32"/>
    </location>
</feature>
<dbReference type="Gene3D" id="3.30.565.10">
    <property type="entry name" value="Histidine kinase-like ATPase, C-terminal domain"/>
    <property type="match status" value="1"/>
</dbReference>
<keyword evidence="7" id="KW-0067">ATP-binding</keyword>
<evidence type="ECO:0000256" key="3">
    <source>
        <dbReference type="ARBA" id="ARBA00022553"/>
    </source>
</evidence>
<proteinExistence type="predicted"/>
<evidence type="ECO:0000256" key="9">
    <source>
        <dbReference type="SAM" id="Coils"/>
    </source>
</evidence>
<dbReference type="EC" id="2.7.13.3" evidence="2"/>
<accession>A0A1V0URY3</accession>
<evidence type="ECO:0000256" key="6">
    <source>
        <dbReference type="ARBA" id="ARBA00022777"/>
    </source>
</evidence>
<evidence type="ECO:0000256" key="4">
    <source>
        <dbReference type="ARBA" id="ARBA00022679"/>
    </source>
</evidence>
<evidence type="ECO:0000313" key="12">
    <source>
        <dbReference type="EMBL" id="ARF67800.1"/>
    </source>
</evidence>
<feature type="transmembrane region" description="Helical" evidence="10">
    <location>
        <begin position="97"/>
        <end position="127"/>
    </location>
</feature>
<feature type="domain" description="Signal transduction histidine kinase subgroup 3 dimerisation and phosphoacceptor" evidence="11">
    <location>
        <begin position="192"/>
        <end position="253"/>
    </location>
</feature>
<keyword evidence="5" id="KW-0547">Nucleotide-binding</keyword>
<dbReference type="GO" id="GO:0046983">
    <property type="term" value="F:protein dimerization activity"/>
    <property type="evidence" value="ECO:0007669"/>
    <property type="project" value="InterPro"/>
</dbReference>
<keyword evidence="10" id="KW-1133">Transmembrane helix</keyword>
<organism evidence="12 13">
    <name type="scientific">Paenibacillus larvae subsp. pulvifaciens</name>
    <dbReference type="NCBI Taxonomy" id="1477"/>
    <lineage>
        <taxon>Bacteria</taxon>
        <taxon>Bacillati</taxon>
        <taxon>Bacillota</taxon>
        <taxon>Bacilli</taxon>
        <taxon>Bacillales</taxon>
        <taxon>Paenibacillaceae</taxon>
        <taxon>Paenibacillus</taxon>
    </lineage>
</organism>
<keyword evidence="4" id="KW-0808">Transferase</keyword>
<sequence>MQNKDYVGFINLKTIETAIKIFSIYSIVSTILKLWNSSIHMIITLMILTLALLLNEFARNRYLTRAKKTLTYYLSILCSVLLAAFLLYEVYCIGTEIYMTLLLIHIMVSANVIPIWILTIHFFSFFVALRANGTDIKEILVSYSFILAITYLFRNSLMEKAEIQTLNQEMNEANDKLKAYSVRIQELTIHQERSRISQELHDTLGHYLVALNKNLEFAKNIIEADPAQALKVIEKSHQLSKESMIELRKMVNLVNNQILPKGLRKSLYEIFEHFQETCCLKFKLEMDPELEFIDPDIKNCIYKTVQETITNGIKHGHASYFSIHIHNEFNQIVLQVYNNGAESPEIKKSNGIKGIESRVIALGGSVKFYNKCGFWVEVTIPQIA</sequence>
<evidence type="ECO:0000259" key="11">
    <source>
        <dbReference type="Pfam" id="PF07730"/>
    </source>
</evidence>
<dbReference type="AlphaFoldDB" id="A0A1V0URY3"/>
<feature type="transmembrane region" description="Helical" evidence="10">
    <location>
        <begin position="70"/>
        <end position="91"/>
    </location>
</feature>
<keyword evidence="10" id="KW-0472">Membrane</keyword>
<protein>
    <recommendedName>
        <fullName evidence="2">histidine kinase</fullName>
        <ecNumber evidence="2">2.7.13.3</ecNumber>
    </recommendedName>
</protein>
<dbReference type="GO" id="GO:0016020">
    <property type="term" value="C:membrane"/>
    <property type="evidence" value="ECO:0007669"/>
    <property type="project" value="InterPro"/>
</dbReference>
<dbReference type="GO" id="GO:0000155">
    <property type="term" value="F:phosphorelay sensor kinase activity"/>
    <property type="evidence" value="ECO:0007669"/>
    <property type="project" value="InterPro"/>
</dbReference>
<keyword evidence="8" id="KW-0902">Two-component regulatory system</keyword>
<keyword evidence="9" id="KW-0175">Coiled coil</keyword>
<dbReference type="Proteomes" id="UP000192727">
    <property type="component" value="Chromosome"/>
</dbReference>
<evidence type="ECO:0000256" key="2">
    <source>
        <dbReference type="ARBA" id="ARBA00012438"/>
    </source>
</evidence>
<name>A0A1V0URY3_9BACL</name>
<dbReference type="InterPro" id="IPR050482">
    <property type="entry name" value="Sensor_HK_TwoCompSys"/>
</dbReference>
<evidence type="ECO:0000256" key="1">
    <source>
        <dbReference type="ARBA" id="ARBA00000085"/>
    </source>
</evidence>
<comment type="catalytic activity">
    <reaction evidence="1">
        <text>ATP + protein L-histidine = ADP + protein N-phospho-L-histidine.</text>
        <dbReference type="EC" id="2.7.13.3"/>
    </reaction>
</comment>
<dbReference type="Pfam" id="PF07730">
    <property type="entry name" value="HisKA_3"/>
    <property type="match status" value="1"/>
</dbReference>
<reference evidence="12 13" key="1">
    <citation type="submission" date="2017-03" db="EMBL/GenBank/DDBJ databases">
        <title>Paenibacillus larvae genome sequencing.</title>
        <authorList>
            <person name="Dingman D.W."/>
        </authorList>
    </citation>
    <scope>NUCLEOTIDE SEQUENCE [LARGE SCALE GENOMIC DNA]</scope>
    <source>
        <strain evidence="12 13">SAG 10367</strain>
    </source>
</reference>
<keyword evidence="6" id="KW-0418">Kinase</keyword>
<feature type="transmembrane region" description="Helical" evidence="10">
    <location>
        <begin position="38"/>
        <end position="58"/>
    </location>
</feature>
<keyword evidence="10" id="KW-0812">Transmembrane</keyword>
<gene>
    <name evidence="12" type="ORF">B7C51_08110</name>
</gene>
<dbReference type="GO" id="GO:0005524">
    <property type="term" value="F:ATP binding"/>
    <property type="evidence" value="ECO:0007669"/>
    <property type="project" value="UniProtKB-KW"/>
</dbReference>
<feature type="coiled-coil region" evidence="9">
    <location>
        <begin position="156"/>
        <end position="190"/>
    </location>
</feature>
<dbReference type="InterPro" id="IPR011712">
    <property type="entry name" value="Sig_transdc_His_kin_sub3_dim/P"/>
</dbReference>
<evidence type="ECO:0000256" key="10">
    <source>
        <dbReference type="SAM" id="Phobius"/>
    </source>
</evidence>
<keyword evidence="3" id="KW-0597">Phosphoprotein</keyword>
<feature type="transmembrane region" description="Helical" evidence="10">
    <location>
        <begin position="139"/>
        <end position="157"/>
    </location>
</feature>
<evidence type="ECO:0000256" key="8">
    <source>
        <dbReference type="ARBA" id="ARBA00023012"/>
    </source>
</evidence>
<dbReference type="RefSeq" id="WP_083039555.1">
    <property type="nucleotide sequence ID" value="NZ_CP020557.1"/>
</dbReference>
<evidence type="ECO:0000313" key="13">
    <source>
        <dbReference type="Proteomes" id="UP000192727"/>
    </source>
</evidence>
<dbReference type="InterPro" id="IPR036890">
    <property type="entry name" value="HATPase_C_sf"/>
</dbReference>
<dbReference type="SUPFAM" id="SSF55874">
    <property type="entry name" value="ATPase domain of HSP90 chaperone/DNA topoisomerase II/histidine kinase"/>
    <property type="match status" value="1"/>
</dbReference>
<evidence type="ECO:0000256" key="5">
    <source>
        <dbReference type="ARBA" id="ARBA00022741"/>
    </source>
</evidence>
<evidence type="ECO:0000256" key="7">
    <source>
        <dbReference type="ARBA" id="ARBA00022840"/>
    </source>
</evidence>
<dbReference type="EMBL" id="CP020557">
    <property type="protein sequence ID" value="ARF67800.1"/>
    <property type="molecule type" value="Genomic_DNA"/>
</dbReference>